<sequence length="242" mass="28484">MPRVSSSFSGNKNVNIPKVNKAVRNGAPVPIHPINNANQNNGTIKNKTAWERVSKRLQRTQSATAHLKDTPLAQLMHKNLDTLFEGKRHNLTVKEVFSKELLYSETAEGREAKQMLHRHGIQFIDYSYRYRMICVFQEQDGEEVLFFCMSVKEYRAQKWCSVDYLDSVSLYSGVVFRTKVYEELIYSYFEYARSIGYERVHIFVSALGENEEYFFHKRPTTMRLPEQPMLMIRQFFTEQLHF</sequence>
<dbReference type="InterPro" id="IPR013178">
    <property type="entry name" value="Histone_AcTrfase_Rtt109/CBP"/>
</dbReference>
<dbReference type="eggNOG" id="KOG1778">
    <property type="taxonomic scope" value="Eukaryota"/>
</dbReference>
<dbReference type="PROSITE" id="PS51727">
    <property type="entry name" value="CBP_P300_HAT"/>
    <property type="match status" value="1"/>
</dbReference>
<dbReference type="GO" id="GO:0003713">
    <property type="term" value="F:transcription coactivator activity"/>
    <property type="evidence" value="ECO:0007669"/>
    <property type="project" value="TreeGrafter"/>
</dbReference>
<dbReference type="Pfam" id="PF08214">
    <property type="entry name" value="HAT_KAT11"/>
    <property type="match status" value="1"/>
</dbReference>
<dbReference type="HOGENOM" id="CLU_1148046_0_0_1"/>
<keyword evidence="12" id="KW-1185">Reference proteome</keyword>
<comment type="catalytic activity">
    <reaction evidence="8">
        <text>L-lysyl-[protein] + acetyl-CoA = N(6)-acetyl-L-lysyl-[protein] + CoA + H(+)</text>
        <dbReference type="Rhea" id="RHEA:45948"/>
        <dbReference type="Rhea" id="RHEA-COMP:9752"/>
        <dbReference type="Rhea" id="RHEA-COMP:10731"/>
        <dbReference type="ChEBI" id="CHEBI:15378"/>
        <dbReference type="ChEBI" id="CHEBI:29969"/>
        <dbReference type="ChEBI" id="CHEBI:57287"/>
        <dbReference type="ChEBI" id="CHEBI:57288"/>
        <dbReference type="ChEBI" id="CHEBI:61930"/>
        <dbReference type="EC" id="2.3.1.48"/>
    </reaction>
</comment>
<keyword evidence="5" id="KW-0805">Transcription regulation</keyword>
<feature type="compositionally biased region" description="Polar residues" evidence="9">
    <location>
        <begin position="1"/>
        <end position="14"/>
    </location>
</feature>
<dbReference type="Proteomes" id="UP000008068">
    <property type="component" value="Unassembled WGS sequence"/>
</dbReference>
<gene>
    <name evidence="11" type="ORF">CAEBREN_12618</name>
</gene>
<evidence type="ECO:0000256" key="9">
    <source>
        <dbReference type="SAM" id="MobiDB-lite"/>
    </source>
</evidence>
<evidence type="ECO:0000256" key="3">
    <source>
        <dbReference type="ARBA" id="ARBA00022679"/>
    </source>
</evidence>
<dbReference type="STRING" id="135651.G0P2H3"/>
<evidence type="ECO:0000313" key="12">
    <source>
        <dbReference type="Proteomes" id="UP000008068"/>
    </source>
</evidence>
<dbReference type="GO" id="GO:0031490">
    <property type="term" value="F:chromatin DNA binding"/>
    <property type="evidence" value="ECO:0007669"/>
    <property type="project" value="TreeGrafter"/>
</dbReference>
<dbReference type="GO" id="GO:0000123">
    <property type="term" value="C:histone acetyltransferase complex"/>
    <property type="evidence" value="ECO:0007669"/>
    <property type="project" value="TreeGrafter"/>
</dbReference>
<evidence type="ECO:0000256" key="4">
    <source>
        <dbReference type="ARBA" id="ARBA00022853"/>
    </source>
</evidence>
<protein>
    <recommendedName>
        <fullName evidence="2">histone acetyltransferase</fullName>
        <ecNumber evidence="2">2.3.1.48</ecNumber>
    </recommendedName>
</protein>
<evidence type="ECO:0000256" key="6">
    <source>
        <dbReference type="ARBA" id="ARBA00023163"/>
    </source>
</evidence>
<evidence type="ECO:0000256" key="7">
    <source>
        <dbReference type="ARBA" id="ARBA00023242"/>
    </source>
</evidence>
<keyword evidence="6" id="KW-0804">Transcription</keyword>
<dbReference type="InParanoid" id="G0P2H3"/>
<evidence type="ECO:0000259" key="10">
    <source>
        <dbReference type="PROSITE" id="PS51727"/>
    </source>
</evidence>
<evidence type="ECO:0000256" key="5">
    <source>
        <dbReference type="ARBA" id="ARBA00023015"/>
    </source>
</evidence>
<dbReference type="OrthoDB" id="899at2759"/>
<comment type="subcellular location">
    <subcellularLocation>
        <location evidence="1">Nucleus</location>
    </subcellularLocation>
</comment>
<evidence type="ECO:0000256" key="1">
    <source>
        <dbReference type="ARBA" id="ARBA00004123"/>
    </source>
</evidence>
<keyword evidence="7" id="KW-0539">Nucleus</keyword>
<proteinExistence type="predicted"/>
<dbReference type="GO" id="GO:0045944">
    <property type="term" value="P:positive regulation of transcription by RNA polymerase II"/>
    <property type="evidence" value="ECO:0007669"/>
    <property type="project" value="TreeGrafter"/>
</dbReference>
<dbReference type="PANTHER" id="PTHR13808:SF1">
    <property type="entry name" value="HISTONE ACETYLTRANSFERASE"/>
    <property type="match status" value="1"/>
</dbReference>
<name>G0P2H3_CAEBE</name>
<evidence type="ECO:0000256" key="8">
    <source>
        <dbReference type="ARBA" id="ARBA00048017"/>
    </source>
</evidence>
<keyword evidence="4" id="KW-0156">Chromatin regulator</keyword>
<evidence type="ECO:0000313" key="11">
    <source>
        <dbReference type="EMBL" id="EGT43275.1"/>
    </source>
</evidence>
<reference evidence="12" key="1">
    <citation type="submission" date="2011-07" db="EMBL/GenBank/DDBJ databases">
        <authorList>
            <consortium name="Caenorhabditis brenneri Sequencing and Analysis Consortium"/>
            <person name="Wilson R.K."/>
        </authorList>
    </citation>
    <scope>NUCLEOTIDE SEQUENCE [LARGE SCALE GENOMIC DNA]</scope>
    <source>
        <strain evidence="12">PB2801</strain>
    </source>
</reference>
<dbReference type="GO" id="GO:0005634">
    <property type="term" value="C:nucleus"/>
    <property type="evidence" value="ECO:0007669"/>
    <property type="project" value="UniProtKB-SubCell"/>
</dbReference>
<evidence type="ECO:0000256" key="2">
    <source>
        <dbReference type="ARBA" id="ARBA00013184"/>
    </source>
</evidence>
<dbReference type="PANTHER" id="PTHR13808">
    <property type="entry name" value="CBP/P300-RELATED"/>
    <property type="match status" value="1"/>
</dbReference>
<dbReference type="InterPro" id="IPR031162">
    <property type="entry name" value="CBP_P300_HAT"/>
</dbReference>
<dbReference type="EMBL" id="GL380026">
    <property type="protein sequence ID" value="EGT43275.1"/>
    <property type="molecule type" value="Genomic_DNA"/>
</dbReference>
<accession>G0P2H3</accession>
<feature type="region of interest" description="Disordered" evidence="9">
    <location>
        <begin position="1"/>
        <end position="21"/>
    </location>
</feature>
<dbReference type="GO" id="GO:0005667">
    <property type="term" value="C:transcription regulator complex"/>
    <property type="evidence" value="ECO:0007669"/>
    <property type="project" value="TreeGrafter"/>
</dbReference>
<dbReference type="EC" id="2.3.1.48" evidence="2"/>
<dbReference type="SMART" id="SM01250">
    <property type="entry name" value="KAT11"/>
    <property type="match status" value="1"/>
</dbReference>
<keyword evidence="3" id="KW-0808">Transferase</keyword>
<dbReference type="AlphaFoldDB" id="G0P2H3"/>
<feature type="domain" description="CBP/p300-type HAT" evidence="10">
    <location>
        <begin position="61"/>
        <end position="242"/>
    </location>
</feature>
<dbReference type="GO" id="GO:0004402">
    <property type="term" value="F:histone acetyltransferase activity"/>
    <property type="evidence" value="ECO:0007669"/>
    <property type="project" value="InterPro"/>
</dbReference>
<organism evidence="12">
    <name type="scientific">Caenorhabditis brenneri</name>
    <name type="common">Nematode worm</name>
    <dbReference type="NCBI Taxonomy" id="135651"/>
    <lineage>
        <taxon>Eukaryota</taxon>
        <taxon>Metazoa</taxon>
        <taxon>Ecdysozoa</taxon>
        <taxon>Nematoda</taxon>
        <taxon>Chromadorea</taxon>
        <taxon>Rhabditida</taxon>
        <taxon>Rhabditina</taxon>
        <taxon>Rhabditomorpha</taxon>
        <taxon>Rhabditoidea</taxon>
        <taxon>Rhabditidae</taxon>
        <taxon>Peloderinae</taxon>
        <taxon>Caenorhabditis</taxon>
    </lineage>
</organism>